<dbReference type="AlphaFoldDB" id="A0A7K3S4N2"/>
<dbReference type="RefSeq" id="WP_164206912.1">
    <property type="nucleotide sequence ID" value="NZ_JAAGMP010001319.1"/>
</dbReference>
<sequence>MHHPRVRTAVAGLVAVLSLVPLAACGQSDSTAPPSSAKPAASASASGAAAKPYTGAFKKLEREFDARLGVYAIDTGTGREVTHNDRARFAYHSTFKALQAAVVLSTYSLDGMDKRVTYTREDLVAHSPVTEKHVDTGMTLKELCDASVRYSDNAAANLLFDHVGGPKGLDASLEKLGDDVTRMDREEPELSNWVPGEKRDTSTPRALAEDLRAFVLGKALGAPERAQLTTWLRTNTTGDAVIRAGVPKNWVVGDKTGTGNYYGARNDIAVVWPPDSAPIVIAVLSHRGTKDAEPDDRLIAEAASVVVDSLSS</sequence>
<keyword evidence="3 5" id="KW-0378">Hydrolase</keyword>
<evidence type="ECO:0000256" key="2">
    <source>
        <dbReference type="ARBA" id="ARBA00012865"/>
    </source>
</evidence>
<dbReference type="PROSITE" id="PS00146">
    <property type="entry name" value="BETA_LACTAMASE_A"/>
    <property type="match status" value="1"/>
</dbReference>
<name>A0A7K3S4N2_9ACTN</name>
<evidence type="ECO:0000313" key="8">
    <source>
        <dbReference type="EMBL" id="NEC22465.1"/>
    </source>
</evidence>
<comment type="caution">
    <text evidence="8">The sequence shown here is derived from an EMBL/GenBank/DDBJ whole genome shotgun (WGS) entry which is preliminary data.</text>
</comment>
<dbReference type="EMBL" id="JAAGMP010001319">
    <property type="protein sequence ID" value="NEC22465.1"/>
    <property type="molecule type" value="Genomic_DNA"/>
</dbReference>
<dbReference type="GO" id="GO:0008800">
    <property type="term" value="F:beta-lactamase activity"/>
    <property type="evidence" value="ECO:0007669"/>
    <property type="project" value="UniProtKB-UniRule"/>
</dbReference>
<comment type="catalytic activity">
    <reaction evidence="5">
        <text>a beta-lactam + H2O = a substituted beta-amino acid</text>
        <dbReference type="Rhea" id="RHEA:20401"/>
        <dbReference type="ChEBI" id="CHEBI:15377"/>
        <dbReference type="ChEBI" id="CHEBI:35627"/>
        <dbReference type="ChEBI" id="CHEBI:140347"/>
        <dbReference type="EC" id="3.5.2.6"/>
    </reaction>
</comment>
<dbReference type="PRINTS" id="PR00118">
    <property type="entry name" value="BLACTAMASEA"/>
</dbReference>
<dbReference type="PANTHER" id="PTHR35333">
    <property type="entry name" value="BETA-LACTAMASE"/>
    <property type="match status" value="1"/>
</dbReference>
<accession>A0A7K3S4N2</accession>
<gene>
    <name evidence="8" type="primary">bla</name>
    <name evidence="8" type="ORF">G3I50_30110</name>
</gene>
<protein>
    <recommendedName>
        <fullName evidence="2 5">Beta-lactamase</fullName>
        <ecNumber evidence="2 5">3.5.2.6</ecNumber>
    </recommendedName>
</protein>
<evidence type="ECO:0000256" key="1">
    <source>
        <dbReference type="ARBA" id="ARBA00009009"/>
    </source>
</evidence>
<dbReference type="InterPro" id="IPR000871">
    <property type="entry name" value="Beta-lactam_class-A"/>
</dbReference>
<keyword evidence="6" id="KW-0732">Signal</keyword>
<evidence type="ECO:0000259" key="7">
    <source>
        <dbReference type="Pfam" id="PF13354"/>
    </source>
</evidence>
<dbReference type="Gene3D" id="3.40.710.10">
    <property type="entry name" value="DD-peptidase/beta-lactamase superfamily"/>
    <property type="match status" value="1"/>
</dbReference>
<evidence type="ECO:0000256" key="4">
    <source>
        <dbReference type="ARBA" id="ARBA00023251"/>
    </source>
</evidence>
<proteinExistence type="inferred from homology"/>
<feature type="signal peptide" evidence="6">
    <location>
        <begin position="1"/>
        <end position="23"/>
    </location>
</feature>
<dbReference type="GO" id="GO:0046677">
    <property type="term" value="P:response to antibiotic"/>
    <property type="evidence" value="ECO:0007669"/>
    <property type="project" value="UniProtKB-UniRule"/>
</dbReference>
<dbReference type="Pfam" id="PF13354">
    <property type="entry name" value="Beta-lactamase2"/>
    <property type="match status" value="1"/>
</dbReference>
<dbReference type="GO" id="GO:0030655">
    <property type="term" value="P:beta-lactam antibiotic catabolic process"/>
    <property type="evidence" value="ECO:0007669"/>
    <property type="project" value="InterPro"/>
</dbReference>
<dbReference type="InterPro" id="IPR012338">
    <property type="entry name" value="Beta-lactam/transpept-like"/>
</dbReference>
<dbReference type="InterPro" id="IPR045155">
    <property type="entry name" value="Beta-lactam_cat"/>
</dbReference>
<comment type="similarity">
    <text evidence="1 5">Belongs to the class-A beta-lactamase family.</text>
</comment>
<dbReference type="NCBIfam" id="NF033103">
    <property type="entry name" value="bla_class_A"/>
    <property type="match status" value="1"/>
</dbReference>
<feature type="domain" description="Beta-lactamase class A catalytic" evidence="7">
    <location>
        <begin position="69"/>
        <end position="284"/>
    </location>
</feature>
<organism evidence="8 9">
    <name type="scientific">Streptomyces parvus</name>
    <dbReference type="NCBI Taxonomy" id="66428"/>
    <lineage>
        <taxon>Bacteria</taxon>
        <taxon>Bacillati</taxon>
        <taxon>Actinomycetota</taxon>
        <taxon>Actinomycetes</taxon>
        <taxon>Kitasatosporales</taxon>
        <taxon>Streptomycetaceae</taxon>
        <taxon>Streptomyces</taxon>
    </lineage>
</organism>
<dbReference type="PANTHER" id="PTHR35333:SF3">
    <property type="entry name" value="BETA-LACTAMASE-TYPE TRANSPEPTIDASE FOLD CONTAINING PROTEIN"/>
    <property type="match status" value="1"/>
</dbReference>
<keyword evidence="4 5" id="KW-0046">Antibiotic resistance</keyword>
<dbReference type="EC" id="3.5.2.6" evidence="2 5"/>
<dbReference type="Proteomes" id="UP000469670">
    <property type="component" value="Unassembled WGS sequence"/>
</dbReference>
<dbReference type="InterPro" id="IPR023650">
    <property type="entry name" value="Beta-lactam_class-A_AS"/>
</dbReference>
<evidence type="ECO:0000313" key="9">
    <source>
        <dbReference type="Proteomes" id="UP000469670"/>
    </source>
</evidence>
<evidence type="ECO:0000256" key="5">
    <source>
        <dbReference type="RuleBase" id="RU361140"/>
    </source>
</evidence>
<dbReference type="SUPFAM" id="SSF56601">
    <property type="entry name" value="beta-lactamase/transpeptidase-like"/>
    <property type="match status" value="1"/>
</dbReference>
<evidence type="ECO:0000256" key="3">
    <source>
        <dbReference type="ARBA" id="ARBA00022801"/>
    </source>
</evidence>
<evidence type="ECO:0000256" key="6">
    <source>
        <dbReference type="SAM" id="SignalP"/>
    </source>
</evidence>
<feature type="chain" id="PRO_5038743879" description="Beta-lactamase" evidence="6">
    <location>
        <begin position="24"/>
        <end position="312"/>
    </location>
</feature>
<reference evidence="8 9" key="1">
    <citation type="submission" date="2020-01" db="EMBL/GenBank/DDBJ databases">
        <title>Insect and environment-associated Actinomycetes.</title>
        <authorList>
            <person name="Currrie C."/>
            <person name="Chevrette M."/>
            <person name="Carlson C."/>
            <person name="Stubbendieck R."/>
            <person name="Wendt-Pienkowski E."/>
        </authorList>
    </citation>
    <scope>NUCLEOTIDE SEQUENCE [LARGE SCALE GENOMIC DNA]</scope>
    <source>
        <strain evidence="8 9">SID7590</strain>
    </source>
</reference>